<accession>A0A240EQJ0</accession>
<keyword evidence="1" id="KW-0472">Membrane</keyword>
<proteinExistence type="predicted"/>
<dbReference type="EMBL" id="OANU01000164">
    <property type="protein sequence ID" value="SNX50884.1"/>
    <property type="molecule type" value="Genomic_DNA"/>
</dbReference>
<keyword evidence="1" id="KW-1133">Transmembrane helix</keyword>
<protein>
    <submittedName>
        <fullName evidence="2">Uncharacterized protein</fullName>
    </submittedName>
</protein>
<keyword evidence="1" id="KW-0812">Transmembrane</keyword>
<name>A0A240EQJ0_9VIBR</name>
<reference evidence="3" key="1">
    <citation type="submission" date="2016-06" db="EMBL/GenBank/DDBJ databases">
        <authorList>
            <person name="Rodrigo-Torres L."/>
            <person name="Arahal R.D."/>
            <person name="Lucena T."/>
        </authorList>
    </citation>
    <scope>NUCLEOTIDE SEQUENCE [LARGE SCALE GENOMIC DNA]</scope>
    <source>
        <strain evidence="3">CECT8203</strain>
    </source>
</reference>
<dbReference type="Proteomes" id="UP000219336">
    <property type="component" value="Unassembled WGS sequence"/>
</dbReference>
<gene>
    <name evidence="2" type="ORF">VTH8203_04558</name>
</gene>
<dbReference type="AlphaFoldDB" id="A0A240EQJ0"/>
<evidence type="ECO:0000313" key="2">
    <source>
        <dbReference type="EMBL" id="SNX50884.1"/>
    </source>
</evidence>
<feature type="transmembrane region" description="Helical" evidence="1">
    <location>
        <begin position="6"/>
        <end position="29"/>
    </location>
</feature>
<sequence length="79" mass="9025">MDNLSITTHLMAILTAFSAFTMPIALEVLNRCQRQFKIDPLIDVIAKVKLTHPRNYFVLSDRFSRTVGMVPAAFFPLNR</sequence>
<evidence type="ECO:0000256" key="1">
    <source>
        <dbReference type="SAM" id="Phobius"/>
    </source>
</evidence>
<evidence type="ECO:0000313" key="3">
    <source>
        <dbReference type="Proteomes" id="UP000219336"/>
    </source>
</evidence>
<keyword evidence="3" id="KW-1185">Reference proteome</keyword>
<organism evidence="2 3">
    <name type="scientific">Vibrio thalassae</name>
    <dbReference type="NCBI Taxonomy" id="1243014"/>
    <lineage>
        <taxon>Bacteria</taxon>
        <taxon>Pseudomonadati</taxon>
        <taxon>Pseudomonadota</taxon>
        <taxon>Gammaproteobacteria</taxon>
        <taxon>Vibrionales</taxon>
        <taxon>Vibrionaceae</taxon>
        <taxon>Vibrio</taxon>
    </lineage>
</organism>